<evidence type="ECO:0000313" key="4">
    <source>
        <dbReference type="Proteomes" id="UP000051176"/>
    </source>
</evidence>
<protein>
    <recommendedName>
        <fullName evidence="5">Transposase</fullName>
    </recommendedName>
</protein>
<keyword evidence="4" id="KW-1185">Reference proteome</keyword>
<comment type="caution">
    <text evidence="3">The sequence shown here is derived from an EMBL/GenBank/DDBJ whole genome shotgun (WGS) entry which is preliminary data.</text>
</comment>
<dbReference type="eggNOG" id="ENOG5030ARJ">
    <property type="taxonomic scope" value="Bacteria"/>
</dbReference>
<dbReference type="EMBL" id="AZCZ01000007">
    <property type="protein sequence ID" value="KRK38279.1"/>
    <property type="molecule type" value="Genomic_DNA"/>
</dbReference>
<feature type="transmembrane region" description="Helical" evidence="2">
    <location>
        <begin position="30"/>
        <end position="51"/>
    </location>
</feature>
<dbReference type="RefSeq" id="WP_020088866.1">
    <property type="nucleotide sequence ID" value="NZ_AZCZ01000007.1"/>
</dbReference>
<accession>A0A0R1H658</accession>
<evidence type="ECO:0000256" key="1">
    <source>
        <dbReference type="SAM" id="MobiDB-lite"/>
    </source>
</evidence>
<sequence>MLKHKCLPLVAPLDQEDLHRFTDLISDKNWIIPVTVLLQVIPVTVAAHGFWKTRQLKTQLRIEREHTKQMQIDRFRPGYHAGQPQSLADHPHHGLLHH</sequence>
<evidence type="ECO:0000313" key="3">
    <source>
        <dbReference type="EMBL" id="KRK38279.1"/>
    </source>
</evidence>
<dbReference type="AlphaFoldDB" id="A0A0R1H658"/>
<dbReference type="OrthoDB" id="2298693at2"/>
<keyword evidence="2" id="KW-1133">Transmembrane helix</keyword>
<feature type="region of interest" description="Disordered" evidence="1">
    <location>
        <begin position="74"/>
        <end position="98"/>
    </location>
</feature>
<dbReference type="STRING" id="357278.IV61_GL002369"/>
<name>A0A0R1H658_9LACO</name>
<dbReference type="Proteomes" id="UP000051176">
    <property type="component" value="Unassembled WGS sequence"/>
</dbReference>
<organism evidence="3 4">
    <name type="scientific">Levilactobacillus parabrevis ATCC 53295</name>
    <dbReference type="NCBI Taxonomy" id="1267003"/>
    <lineage>
        <taxon>Bacteria</taxon>
        <taxon>Bacillati</taxon>
        <taxon>Bacillota</taxon>
        <taxon>Bacilli</taxon>
        <taxon>Lactobacillales</taxon>
        <taxon>Lactobacillaceae</taxon>
        <taxon>Levilactobacillus</taxon>
    </lineage>
</organism>
<proteinExistence type="predicted"/>
<gene>
    <name evidence="3" type="ORF">FD07_GL002093</name>
</gene>
<reference evidence="3 4" key="1">
    <citation type="journal article" date="2015" name="Genome Announc.">
        <title>Expanding the biotechnology potential of lactobacilli through comparative genomics of 213 strains and associated genera.</title>
        <authorList>
            <person name="Sun Z."/>
            <person name="Harris H.M."/>
            <person name="McCann A."/>
            <person name="Guo C."/>
            <person name="Argimon S."/>
            <person name="Zhang W."/>
            <person name="Yang X."/>
            <person name="Jeffery I.B."/>
            <person name="Cooney J.C."/>
            <person name="Kagawa T.F."/>
            <person name="Liu W."/>
            <person name="Song Y."/>
            <person name="Salvetti E."/>
            <person name="Wrobel A."/>
            <person name="Rasinkangas P."/>
            <person name="Parkhill J."/>
            <person name="Rea M.C."/>
            <person name="O'Sullivan O."/>
            <person name="Ritari J."/>
            <person name="Douillard F.P."/>
            <person name="Paul Ross R."/>
            <person name="Yang R."/>
            <person name="Briner A.E."/>
            <person name="Felis G.E."/>
            <person name="de Vos W.M."/>
            <person name="Barrangou R."/>
            <person name="Klaenhammer T.R."/>
            <person name="Caufield P.W."/>
            <person name="Cui Y."/>
            <person name="Zhang H."/>
            <person name="O'Toole P.W."/>
        </authorList>
    </citation>
    <scope>NUCLEOTIDE SEQUENCE [LARGE SCALE GENOMIC DNA]</scope>
    <source>
        <strain evidence="3 4">ATCC 53295</strain>
    </source>
</reference>
<keyword evidence="2" id="KW-0812">Transmembrane</keyword>
<evidence type="ECO:0008006" key="5">
    <source>
        <dbReference type="Google" id="ProtNLM"/>
    </source>
</evidence>
<dbReference type="PATRIC" id="fig|1267003.4.peg.2209"/>
<evidence type="ECO:0000256" key="2">
    <source>
        <dbReference type="SAM" id="Phobius"/>
    </source>
</evidence>
<keyword evidence="2" id="KW-0472">Membrane</keyword>